<evidence type="ECO:0008006" key="6">
    <source>
        <dbReference type="Google" id="ProtNLM"/>
    </source>
</evidence>
<keyword evidence="5" id="KW-1185">Reference proteome</keyword>
<accession>A0ABQ8HF60</accession>
<dbReference type="Proteomes" id="UP000827721">
    <property type="component" value="Unassembled WGS sequence"/>
</dbReference>
<sequence length="818" mass="92486">MKLFSLLLRPISARHICSSSSPSTSQSAIVNEIVNILDTVSPIESALEPLVPFLSPKLIPFIIQETPNPQLGFRFFIWATNHKRLLSKVSYNLVINMLLESNGFDLYWRTLEELKEAGVSVTSYAFAVLFSGYAKAGACEKALESFGKMKEFDCQPHVFVYNTVLHVVLRKQVFLLALAVYNQMLKSNCMPTRYTFCILIHGLCKSGQTQYALKMFDEMMKRGISPNRITYTIVISGLCQANRADDAHRLFIKMKKSGCSPDFVAYNALLNGFCKLGRVDEAFALLRSFEKDDFKLGLRGYSSLIDGLFRTKRYNDAYAWFRKMSEVNVEPDVVLYTVMIRGLSEAGKVKDAVKLMDEMNERGLVPDTYCYNAVIKGFCDAGLLNQARSLQLEILKRDSFPNTCTYTILICGMCRNGLVREAQQIFNEMEKVGCFPSIVTFNALIDGLCKAGELEKANLLFYKMEIGRNPSVFLRLSQGANRVFDSASLKTMVEQYCESGLVLKAYKILMQLSDNGNVPDIITHNILINGFCRAGNIHGAFKLFKELEVKGLSADSVTYGTLINGLQRVGREEDAFIVFDQMAKNGCTPSMSVYKCLMTWSCRRSKVTLAFTLWLKYLRGISGREDKAMEAIEEHFEKGELEKAVRGLLEMDFNSNEFNLAPYTIWLIGLCQIGQVGEALKIFYILKEYEVIVTPPSCVKLIHGLCKRGKLDLAIDVFLYTLKNGFKLMPRVCNYLLKSLLLSEYEKHHAYYLLSRMESLGYDLDSYLYGTTKSLLSDPWNTREMESVSPTHLDEFLICTKNRKHVYEILGAAVVPSG</sequence>
<dbReference type="InterPro" id="IPR011990">
    <property type="entry name" value="TPR-like_helical_dom_sf"/>
</dbReference>
<gene>
    <name evidence="4" type="ORF">JRO89_XS11G0080100</name>
</gene>
<proteinExistence type="inferred from homology"/>
<dbReference type="InterPro" id="IPR002885">
    <property type="entry name" value="PPR_rpt"/>
</dbReference>
<organism evidence="4 5">
    <name type="scientific">Xanthoceras sorbifolium</name>
    <dbReference type="NCBI Taxonomy" id="99658"/>
    <lineage>
        <taxon>Eukaryota</taxon>
        <taxon>Viridiplantae</taxon>
        <taxon>Streptophyta</taxon>
        <taxon>Embryophyta</taxon>
        <taxon>Tracheophyta</taxon>
        <taxon>Spermatophyta</taxon>
        <taxon>Magnoliopsida</taxon>
        <taxon>eudicotyledons</taxon>
        <taxon>Gunneridae</taxon>
        <taxon>Pentapetalae</taxon>
        <taxon>rosids</taxon>
        <taxon>malvids</taxon>
        <taxon>Sapindales</taxon>
        <taxon>Sapindaceae</taxon>
        <taxon>Xanthoceroideae</taxon>
        <taxon>Xanthoceras</taxon>
    </lineage>
</organism>
<feature type="repeat" description="PPR" evidence="3">
    <location>
        <begin position="332"/>
        <end position="366"/>
    </location>
</feature>
<keyword evidence="2" id="KW-0677">Repeat</keyword>
<dbReference type="PANTHER" id="PTHR46128">
    <property type="entry name" value="MITOCHONDRIAL GROUP I INTRON SPLICING FACTOR CCM1"/>
    <property type="match status" value="1"/>
</dbReference>
<evidence type="ECO:0000256" key="1">
    <source>
        <dbReference type="ARBA" id="ARBA00007626"/>
    </source>
</evidence>
<comment type="caution">
    <text evidence="4">The sequence shown here is derived from an EMBL/GenBank/DDBJ whole genome shotgun (WGS) entry which is preliminary data.</text>
</comment>
<feature type="repeat" description="PPR" evidence="3">
    <location>
        <begin position="485"/>
        <end position="519"/>
    </location>
</feature>
<feature type="repeat" description="PPR" evidence="3">
    <location>
        <begin position="192"/>
        <end position="226"/>
    </location>
</feature>
<feature type="repeat" description="PPR" evidence="3">
    <location>
        <begin position="555"/>
        <end position="589"/>
    </location>
</feature>
<dbReference type="PANTHER" id="PTHR46128:SF73">
    <property type="entry name" value="CRIB DOMAIN-CONTAINING PROTEIN"/>
    <property type="match status" value="1"/>
</dbReference>
<reference evidence="4 5" key="1">
    <citation type="submission" date="2021-02" db="EMBL/GenBank/DDBJ databases">
        <title>Plant Genome Project.</title>
        <authorList>
            <person name="Zhang R.-G."/>
        </authorList>
    </citation>
    <scope>NUCLEOTIDE SEQUENCE [LARGE SCALE GENOMIC DNA]</scope>
    <source>
        <tissue evidence="4">Leaves</tissue>
    </source>
</reference>
<feature type="repeat" description="PPR" evidence="3">
    <location>
        <begin position="437"/>
        <end position="471"/>
    </location>
</feature>
<evidence type="ECO:0000256" key="3">
    <source>
        <dbReference type="PROSITE-ProRule" id="PRU00708"/>
    </source>
</evidence>
<dbReference type="EMBL" id="JAFEMO010000011">
    <property type="protein sequence ID" value="KAH7557233.1"/>
    <property type="molecule type" value="Genomic_DNA"/>
</dbReference>
<feature type="repeat" description="PPR" evidence="3">
    <location>
        <begin position="262"/>
        <end position="296"/>
    </location>
</feature>
<feature type="repeat" description="PPR" evidence="3">
    <location>
        <begin position="297"/>
        <end position="331"/>
    </location>
</feature>
<feature type="repeat" description="PPR" evidence="3">
    <location>
        <begin position="694"/>
        <end position="728"/>
    </location>
</feature>
<dbReference type="SUPFAM" id="SSF81901">
    <property type="entry name" value="HCP-like"/>
    <property type="match status" value="1"/>
</dbReference>
<evidence type="ECO:0000256" key="2">
    <source>
        <dbReference type="ARBA" id="ARBA00022737"/>
    </source>
</evidence>
<feature type="repeat" description="PPR" evidence="3">
    <location>
        <begin position="227"/>
        <end position="261"/>
    </location>
</feature>
<dbReference type="Gene3D" id="1.25.40.10">
    <property type="entry name" value="Tetratricopeptide repeat domain"/>
    <property type="match status" value="7"/>
</dbReference>
<dbReference type="Pfam" id="PF01535">
    <property type="entry name" value="PPR"/>
    <property type="match status" value="4"/>
</dbReference>
<feature type="repeat" description="PPR" evidence="3">
    <location>
        <begin position="157"/>
        <end position="191"/>
    </location>
</feature>
<dbReference type="Pfam" id="PF13041">
    <property type="entry name" value="PPR_2"/>
    <property type="match status" value="5"/>
</dbReference>
<protein>
    <recommendedName>
        <fullName evidence="6">Pentatricopeptide repeat-containing protein</fullName>
    </recommendedName>
</protein>
<evidence type="ECO:0000313" key="5">
    <source>
        <dbReference type="Proteomes" id="UP000827721"/>
    </source>
</evidence>
<evidence type="ECO:0000313" key="4">
    <source>
        <dbReference type="EMBL" id="KAH7557233.1"/>
    </source>
</evidence>
<comment type="similarity">
    <text evidence="1">Belongs to the PPR family. P subfamily.</text>
</comment>
<dbReference type="PROSITE" id="PS51375">
    <property type="entry name" value="PPR"/>
    <property type="match status" value="14"/>
</dbReference>
<dbReference type="InterPro" id="IPR050872">
    <property type="entry name" value="PPR_P_subfamily"/>
</dbReference>
<feature type="repeat" description="PPR" evidence="3">
    <location>
        <begin position="367"/>
        <end position="401"/>
    </location>
</feature>
<feature type="repeat" description="PPR" evidence="3">
    <location>
        <begin position="122"/>
        <end position="156"/>
    </location>
</feature>
<dbReference type="NCBIfam" id="TIGR00756">
    <property type="entry name" value="PPR"/>
    <property type="match status" value="10"/>
</dbReference>
<feature type="repeat" description="PPR" evidence="3">
    <location>
        <begin position="402"/>
        <end position="436"/>
    </location>
</feature>
<name>A0ABQ8HF60_9ROSI</name>
<feature type="repeat" description="PPR" evidence="3">
    <location>
        <begin position="520"/>
        <end position="554"/>
    </location>
</feature>